<feature type="domain" description="Aminotransferase class I/classII large" evidence="4">
    <location>
        <begin position="27"/>
        <end position="281"/>
    </location>
</feature>
<protein>
    <submittedName>
        <fullName evidence="5">Aminotransferase class I/II-fold pyridoxal phosphate-dependent enzyme</fullName>
    </submittedName>
</protein>
<dbReference type="InterPro" id="IPR015421">
    <property type="entry name" value="PyrdxlP-dep_Trfase_major"/>
</dbReference>
<proteinExistence type="predicted"/>
<dbReference type="InterPro" id="IPR015424">
    <property type="entry name" value="PyrdxlP-dep_Trfase"/>
</dbReference>
<evidence type="ECO:0000313" key="6">
    <source>
        <dbReference type="Proteomes" id="UP000813018"/>
    </source>
</evidence>
<dbReference type="PANTHER" id="PTHR13693:SF100">
    <property type="entry name" value="8-AMINO-7-OXONONANOATE SYNTHASE"/>
    <property type="match status" value="1"/>
</dbReference>
<dbReference type="PANTHER" id="PTHR13693">
    <property type="entry name" value="CLASS II AMINOTRANSFERASE/8-AMINO-7-OXONONANOATE SYNTHASE"/>
    <property type="match status" value="1"/>
</dbReference>
<dbReference type="Proteomes" id="UP000813018">
    <property type="component" value="Unassembled WGS sequence"/>
</dbReference>
<sequence length="352" mass="38320">MAVVEAFTGRTVIVNGKERLYFSGTSYLGMSKNSRLEALIHAGGKRYGTTYSSSRGSNLKLAVYDEAESMLASHAGAEGALTFSSGYLAGQALIRTLDTGQSFIYAPDAHPAVWRTAADANHTDYTSWVEALPSAIAACSGDVVLVMNSVDPLYARKYAFNWITDLPEDKQITLIVDDSHGFGLLGEKGAGVYPELRKLLKLNVELVVVASMGKALGIAGGVVLGSTGLIGSLKKSPYFMGGSPAPPAYLYAYLHAQKVYEQARQQLTRNVLHFQQMISDTGLFNFFDTYPVFYTKHHGLTSALEDDIIISCFPYPDPDSEPITRVVINSLHTFDDIEFLAGKIEQYRVGVK</sequence>
<dbReference type="InterPro" id="IPR050087">
    <property type="entry name" value="AON_synthase_class-II"/>
</dbReference>
<comment type="caution">
    <text evidence="5">The sequence shown here is derived from an EMBL/GenBank/DDBJ whole genome shotgun (WGS) entry which is preliminary data.</text>
</comment>
<dbReference type="InterPro" id="IPR004839">
    <property type="entry name" value="Aminotransferase_I/II_large"/>
</dbReference>
<keyword evidence="5" id="KW-0032">Aminotransferase</keyword>
<evidence type="ECO:0000259" key="4">
    <source>
        <dbReference type="Pfam" id="PF00155"/>
    </source>
</evidence>
<name>A0ABS7CVY3_9BACT</name>
<dbReference type="Gene3D" id="3.90.1150.10">
    <property type="entry name" value="Aspartate Aminotransferase, domain 1"/>
    <property type="match status" value="1"/>
</dbReference>
<keyword evidence="6" id="KW-1185">Reference proteome</keyword>
<evidence type="ECO:0000256" key="1">
    <source>
        <dbReference type="ARBA" id="ARBA00001933"/>
    </source>
</evidence>
<accession>A0ABS7CVY3</accession>
<comment type="cofactor">
    <cofactor evidence="1">
        <name>pyridoxal 5'-phosphate</name>
        <dbReference type="ChEBI" id="CHEBI:597326"/>
    </cofactor>
</comment>
<dbReference type="Gene3D" id="3.40.640.10">
    <property type="entry name" value="Type I PLP-dependent aspartate aminotransferase-like (Major domain)"/>
    <property type="match status" value="1"/>
</dbReference>
<evidence type="ECO:0000256" key="2">
    <source>
        <dbReference type="ARBA" id="ARBA00022679"/>
    </source>
</evidence>
<dbReference type="EMBL" id="JAHYXK010000010">
    <property type="protein sequence ID" value="MBW7467923.1"/>
    <property type="molecule type" value="Genomic_DNA"/>
</dbReference>
<dbReference type="InterPro" id="IPR015422">
    <property type="entry name" value="PyrdxlP-dep_Trfase_small"/>
</dbReference>
<reference evidence="5 6" key="1">
    <citation type="journal article" date="2016" name="Int. J. Syst. Evol. Microbiol.">
        <title>Pontibacter aydingkolensis sp. nov., isolated from soil of a salt lake.</title>
        <authorList>
            <person name="Osman G."/>
            <person name="Zhang T."/>
            <person name="Lou K."/>
            <person name="Gao Y."/>
            <person name="Chang W."/>
            <person name="Lin Q."/>
            <person name="Yang H.M."/>
            <person name="Huo X.D."/>
            <person name="Wang N."/>
        </authorList>
    </citation>
    <scope>NUCLEOTIDE SEQUENCE [LARGE SCALE GENOMIC DNA]</scope>
    <source>
        <strain evidence="5 6">KACC 19255</strain>
    </source>
</reference>
<dbReference type="SUPFAM" id="SSF53383">
    <property type="entry name" value="PLP-dependent transferases"/>
    <property type="match status" value="1"/>
</dbReference>
<dbReference type="RefSeq" id="WP_219877801.1">
    <property type="nucleotide sequence ID" value="NZ_JAHYXK010000010.1"/>
</dbReference>
<evidence type="ECO:0000256" key="3">
    <source>
        <dbReference type="ARBA" id="ARBA00022898"/>
    </source>
</evidence>
<keyword evidence="3" id="KW-0663">Pyridoxal phosphate</keyword>
<gene>
    <name evidence="5" type="ORF">K0O23_12685</name>
</gene>
<dbReference type="GO" id="GO:0008483">
    <property type="term" value="F:transaminase activity"/>
    <property type="evidence" value="ECO:0007669"/>
    <property type="project" value="UniProtKB-KW"/>
</dbReference>
<evidence type="ECO:0000313" key="5">
    <source>
        <dbReference type="EMBL" id="MBW7467923.1"/>
    </source>
</evidence>
<keyword evidence="2" id="KW-0808">Transferase</keyword>
<dbReference type="Pfam" id="PF00155">
    <property type="entry name" value="Aminotran_1_2"/>
    <property type="match status" value="1"/>
</dbReference>
<organism evidence="5 6">
    <name type="scientific">Pontibacter aydingkolensis</name>
    <dbReference type="NCBI Taxonomy" id="1911536"/>
    <lineage>
        <taxon>Bacteria</taxon>
        <taxon>Pseudomonadati</taxon>
        <taxon>Bacteroidota</taxon>
        <taxon>Cytophagia</taxon>
        <taxon>Cytophagales</taxon>
        <taxon>Hymenobacteraceae</taxon>
        <taxon>Pontibacter</taxon>
    </lineage>
</organism>